<dbReference type="STRING" id="1196353.SAMN05444921_109213"/>
<protein>
    <submittedName>
        <fullName evidence="3">Thiopeptide-type bacteriocin biosynthesis domain-containing protein</fullName>
    </submittedName>
</protein>
<dbReference type="InterPro" id="IPR023809">
    <property type="entry name" value="Thiopep_bacteriocin_synth_dom"/>
</dbReference>
<evidence type="ECO:0000259" key="2">
    <source>
        <dbReference type="Pfam" id="PF14028"/>
    </source>
</evidence>
<sequence>MTTTAAGRPTADSAQPDPGSGSASATGPVAASGPTAEGPALTEAPSVVVDPGAAEGPGPVAGPDAAPAAAGDWQATHVFYAANPRPMLLRCIRPLVAGLEADGLISGWFFINYWLEGPHVRLRLKPSSARAAAEVRRRTEEAVDAFLTDRPALYEVDSGFLNDFYNTLFDIEFPGAERGHYTDAQGRMRLRPNNSRSAEPYEPEYGKYGGPAGVALAEWHFRHSSDLVVDALRTKNLHLRTVLLGTSAQLMMVMSGTFLRGDAELADYLDSYYTFWHRAFPGTGFIGSEEYDRNYAAMAPSLAAHFTRVRAATRDGAPGRLPSFLAGWAEHCAELRARAVKLAGDGDLVFRSWDGERDERVTDPAAALPLLLSPYMHMTNNRLHVTIRDEAYLAHVLSRALREPADGEAP</sequence>
<gene>
    <name evidence="3" type="ORF">SAMN05444921_109213</name>
</gene>
<proteinExistence type="predicted"/>
<dbReference type="Pfam" id="PF14028">
    <property type="entry name" value="Lant_dehydr_C"/>
    <property type="match status" value="1"/>
</dbReference>
<name>A0A1G9U093_9ACTN</name>
<organism evidence="3 4">
    <name type="scientific">Streptomyces wuyuanensis</name>
    <dbReference type="NCBI Taxonomy" id="1196353"/>
    <lineage>
        <taxon>Bacteria</taxon>
        <taxon>Bacillati</taxon>
        <taxon>Actinomycetota</taxon>
        <taxon>Actinomycetes</taxon>
        <taxon>Kitasatosporales</taxon>
        <taxon>Streptomycetaceae</taxon>
        <taxon>Streptomyces</taxon>
    </lineage>
</organism>
<accession>A0A1G9U093</accession>
<dbReference type="AlphaFoldDB" id="A0A1G9U093"/>
<dbReference type="RefSeq" id="WP_244291992.1">
    <property type="nucleotide sequence ID" value="NZ_FNHI01000009.1"/>
</dbReference>
<dbReference type="GeneID" id="40830449"/>
<evidence type="ECO:0000313" key="4">
    <source>
        <dbReference type="Proteomes" id="UP000199063"/>
    </source>
</evidence>
<evidence type="ECO:0000256" key="1">
    <source>
        <dbReference type="SAM" id="MobiDB-lite"/>
    </source>
</evidence>
<feature type="compositionally biased region" description="Low complexity" evidence="1">
    <location>
        <begin position="47"/>
        <end position="68"/>
    </location>
</feature>
<dbReference type="Proteomes" id="UP000199063">
    <property type="component" value="Unassembled WGS sequence"/>
</dbReference>
<feature type="domain" description="Thiopeptide-type bacteriocin biosynthesis" evidence="2">
    <location>
        <begin position="73"/>
        <end position="401"/>
    </location>
</feature>
<reference evidence="4" key="1">
    <citation type="submission" date="2016-10" db="EMBL/GenBank/DDBJ databases">
        <authorList>
            <person name="Varghese N."/>
            <person name="Submissions S."/>
        </authorList>
    </citation>
    <scope>NUCLEOTIDE SEQUENCE [LARGE SCALE GENOMIC DNA]</scope>
    <source>
        <strain evidence="4">CGMCC 4.7042</strain>
    </source>
</reference>
<dbReference type="EMBL" id="FNHI01000009">
    <property type="protein sequence ID" value="SDM53281.1"/>
    <property type="molecule type" value="Genomic_DNA"/>
</dbReference>
<evidence type="ECO:0000313" key="3">
    <source>
        <dbReference type="EMBL" id="SDM53281.1"/>
    </source>
</evidence>
<feature type="region of interest" description="Disordered" evidence="1">
    <location>
        <begin position="1"/>
        <end position="68"/>
    </location>
</feature>
<keyword evidence="4" id="KW-1185">Reference proteome</keyword>